<dbReference type="Proteomes" id="UP000682733">
    <property type="component" value="Unassembled WGS sequence"/>
</dbReference>
<dbReference type="Proteomes" id="UP000677228">
    <property type="component" value="Unassembled WGS sequence"/>
</dbReference>
<dbReference type="EMBL" id="CAJNOK010042896">
    <property type="protein sequence ID" value="CAF1566542.1"/>
    <property type="molecule type" value="Genomic_DNA"/>
</dbReference>
<dbReference type="Gene3D" id="2.60.120.380">
    <property type="match status" value="1"/>
</dbReference>
<evidence type="ECO:0000313" key="2">
    <source>
        <dbReference type="EMBL" id="CAF4359691.1"/>
    </source>
</evidence>
<dbReference type="Gene3D" id="2.60.40.10">
    <property type="entry name" value="Immunoglobulins"/>
    <property type="match status" value="1"/>
</dbReference>
<evidence type="ECO:0000313" key="1">
    <source>
        <dbReference type="EMBL" id="CAF1566542.1"/>
    </source>
</evidence>
<proteinExistence type="predicted"/>
<sequence length="429" mass="48991">LRLAIAVSGKFYVYLIYDIENNDLNTVSIMERIIEVNILPIDPCDITATNGTLLTSANITGGDTIRFSFEVYNLALSKARGGWYDAVYLSKFPIVRTTDIRLLTKAREKELNKNEFYKKTFELKIPLTIIPEIYYIVFVTDTSKAVIDSDRDNNQAAIMINICSRKSADIFLNNVTLSHAFGKLNFSWQLSADDELKAQKCDTFYLLTDKTFDFNDMELTLPNGFCQAFEIKQISSNTLTSIHFQKDIEIPFVPDGSYYGLVRTLTNVQESNLENNVGISTENLTIQVEELEMNKEKRINVKPNDKLLFKIRPDTSVNAYKIEFKTTSKTAYNDIFVNVNKIPTENSFLAKSRYSFSFSQFSIVRNVRPENYYIMVKSYLSMSNDDYEAIIVAKEVTDIDIDTIEPLKLSCLGKNTIKISGNFVPQKLE</sequence>
<comment type="caution">
    <text evidence="2">The sequence shown here is derived from an EMBL/GenBank/DDBJ whole genome shotgun (WGS) entry which is preliminary data.</text>
</comment>
<protein>
    <submittedName>
        <fullName evidence="2">Uncharacterized protein</fullName>
    </submittedName>
</protein>
<dbReference type="AlphaFoldDB" id="A0A8S2URU4"/>
<gene>
    <name evidence="1" type="ORF">OVA965_LOCUS40113</name>
    <name evidence="2" type="ORF">TMI583_LOCUS41507</name>
</gene>
<evidence type="ECO:0000313" key="3">
    <source>
        <dbReference type="Proteomes" id="UP000682733"/>
    </source>
</evidence>
<accession>A0A8S2URU4</accession>
<dbReference type="InterPro" id="IPR013783">
    <property type="entry name" value="Ig-like_fold"/>
</dbReference>
<reference evidence="2" key="1">
    <citation type="submission" date="2021-02" db="EMBL/GenBank/DDBJ databases">
        <authorList>
            <person name="Nowell W R."/>
        </authorList>
    </citation>
    <scope>NUCLEOTIDE SEQUENCE</scope>
</reference>
<feature type="non-terminal residue" evidence="2">
    <location>
        <position position="1"/>
    </location>
</feature>
<feature type="non-terminal residue" evidence="2">
    <location>
        <position position="429"/>
    </location>
</feature>
<name>A0A8S2URU4_9BILA</name>
<organism evidence="2 3">
    <name type="scientific">Didymodactylos carnosus</name>
    <dbReference type="NCBI Taxonomy" id="1234261"/>
    <lineage>
        <taxon>Eukaryota</taxon>
        <taxon>Metazoa</taxon>
        <taxon>Spiralia</taxon>
        <taxon>Gnathifera</taxon>
        <taxon>Rotifera</taxon>
        <taxon>Eurotatoria</taxon>
        <taxon>Bdelloidea</taxon>
        <taxon>Philodinida</taxon>
        <taxon>Philodinidae</taxon>
        <taxon>Didymodactylos</taxon>
    </lineage>
</organism>
<dbReference type="EMBL" id="CAJOBA010065609">
    <property type="protein sequence ID" value="CAF4359691.1"/>
    <property type="molecule type" value="Genomic_DNA"/>
</dbReference>